<feature type="domain" description="ACT" evidence="3">
    <location>
        <begin position="158"/>
        <end position="224"/>
    </location>
</feature>
<gene>
    <name evidence="4" type="ORF">B296_00039417</name>
</gene>
<evidence type="ECO:0000259" key="3">
    <source>
        <dbReference type="PROSITE" id="PS51671"/>
    </source>
</evidence>
<proteinExistence type="predicted"/>
<name>A0A426Z064_ENSVE</name>
<dbReference type="InterPro" id="IPR010043">
    <property type="entry name" value="UTase/UR"/>
</dbReference>
<keyword evidence="2" id="KW-0472">Membrane</keyword>
<evidence type="ECO:0000313" key="5">
    <source>
        <dbReference type="Proteomes" id="UP000287651"/>
    </source>
</evidence>
<feature type="transmembrane region" description="Helical" evidence="2">
    <location>
        <begin position="12"/>
        <end position="36"/>
    </location>
</feature>
<evidence type="ECO:0000313" key="4">
    <source>
        <dbReference type="EMBL" id="RRT57377.1"/>
    </source>
</evidence>
<dbReference type="Proteomes" id="UP000287651">
    <property type="component" value="Unassembled WGS sequence"/>
</dbReference>
<dbReference type="PROSITE" id="PS51671">
    <property type="entry name" value="ACT"/>
    <property type="match status" value="1"/>
</dbReference>
<sequence length="224" mass="25273">MSFVDKAKSSMHILTGFWSILWLRFFCKQLLIWNFFLLQVTPVLDGNQADSSDCNAPEMGDAQSTSTYIRQRCNYFFVPNYMFPLVFLVLVSISTIMFLHTNMIISVHPPPAFGSSPNLEALALEANRQQDHDGDSVANAPQFLRLCFSLFSVLPMHEIAFSTHDKPKLLSLLTSFLAELGLNIQEAHAFSTNDGYSLDVFVVDGWPYEVLTVIHSAFFGLYVI</sequence>
<dbReference type="EMBL" id="AMZH03009187">
    <property type="protein sequence ID" value="RRT57377.1"/>
    <property type="molecule type" value="Genomic_DNA"/>
</dbReference>
<dbReference type="InterPro" id="IPR002912">
    <property type="entry name" value="ACT_dom"/>
</dbReference>
<dbReference type="SUPFAM" id="SSF55021">
    <property type="entry name" value="ACT-like"/>
    <property type="match status" value="1"/>
</dbReference>
<evidence type="ECO:0000256" key="1">
    <source>
        <dbReference type="ARBA" id="ARBA00022801"/>
    </source>
</evidence>
<dbReference type="GO" id="GO:0016787">
    <property type="term" value="F:hydrolase activity"/>
    <property type="evidence" value="ECO:0007669"/>
    <property type="project" value="UniProtKB-KW"/>
</dbReference>
<keyword evidence="2" id="KW-0812">Transmembrane</keyword>
<keyword evidence="2" id="KW-1133">Transmembrane helix</keyword>
<dbReference type="GO" id="GO:0008773">
    <property type="term" value="F:[protein-PII] uridylyltransferase activity"/>
    <property type="evidence" value="ECO:0007669"/>
    <property type="project" value="InterPro"/>
</dbReference>
<accession>A0A426Z064</accession>
<organism evidence="4 5">
    <name type="scientific">Ensete ventricosum</name>
    <name type="common">Abyssinian banana</name>
    <name type="synonym">Musa ensete</name>
    <dbReference type="NCBI Taxonomy" id="4639"/>
    <lineage>
        <taxon>Eukaryota</taxon>
        <taxon>Viridiplantae</taxon>
        <taxon>Streptophyta</taxon>
        <taxon>Embryophyta</taxon>
        <taxon>Tracheophyta</taxon>
        <taxon>Spermatophyta</taxon>
        <taxon>Magnoliopsida</taxon>
        <taxon>Liliopsida</taxon>
        <taxon>Zingiberales</taxon>
        <taxon>Musaceae</taxon>
        <taxon>Ensete</taxon>
    </lineage>
</organism>
<feature type="transmembrane region" description="Helical" evidence="2">
    <location>
        <begin position="81"/>
        <end position="99"/>
    </location>
</feature>
<dbReference type="PANTHER" id="PTHR47320">
    <property type="entry name" value="BIFUNCTIONAL URIDYLYLTRANSFERASE/URIDYLYL-REMOVING ENZYME"/>
    <property type="match status" value="1"/>
</dbReference>
<dbReference type="InterPro" id="IPR045865">
    <property type="entry name" value="ACT-like_dom_sf"/>
</dbReference>
<keyword evidence="1" id="KW-0378">Hydrolase</keyword>
<comment type="caution">
    <text evidence="4">The sequence shown here is derived from an EMBL/GenBank/DDBJ whole genome shotgun (WGS) entry which is preliminary data.</text>
</comment>
<dbReference type="PANTHER" id="PTHR47320:SF1">
    <property type="entry name" value="BIFUNCTIONAL URIDYLYLTRANSFERASE_URIDYLYL-REMOVING ENZYME"/>
    <property type="match status" value="1"/>
</dbReference>
<reference evidence="4 5" key="1">
    <citation type="journal article" date="2014" name="Agronomy (Basel)">
        <title>A Draft Genome Sequence for Ensete ventricosum, the Drought-Tolerant Tree Against Hunger.</title>
        <authorList>
            <person name="Harrison J."/>
            <person name="Moore K.A."/>
            <person name="Paszkiewicz K."/>
            <person name="Jones T."/>
            <person name="Grant M."/>
            <person name="Ambacheew D."/>
            <person name="Muzemil S."/>
            <person name="Studholme D.J."/>
        </authorList>
    </citation>
    <scope>NUCLEOTIDE SEQUENCE [LARGE SCALE GENOMIC DNA]</scope>
</reference>
<evidence type="ECO:0000256" key="2">
    <source>
        <dbReference type="SAM" id="Phobius"/>
    </source>
</evidence>
<protein>
    <recommendedName>
        <fullName evidence="3">ACT domain-containing protein</fullName>
    </recommendedName>
</protein>
<dbReference type="AlphaFoldDB" id="A0A426Z064"/>